<name>A0A0L6UES0_9BASI</name>
<reference evidence="1 2" key="1">
    <citation type="submission" date="2015-08" db="EMBL/GenBank/DDBJ databases">
        <title>Next Generation Sequencing and Analysis of the Genome of Puccinia sorghi L Schw, the Causal Agent of Maize Common Rust.</title>
        <authorList>
            <person name="Rochi L."/>
            <person name="Burguener G."/>
            <person name="Darino M."/>
            <person name="Turjanski A."/>
            <person name="Kreff E."/>
            <person name="Dieguez M.J."/>
            <person name="Sacco F."/>
        </authorList>
    </citation>
    <scope>NUCLEOTIDE SEQUENCE [LARGE SCALE GENOMIC DNA]</scope>
    <source>
        <strain evidence="1 2">RO10H11247</strain>
    </source>
</reference>
<evidence type="ECO:0008006" key="3">
    <source>
        <dbReference type="Google" id="ProtNLM"/>
    </source>
</evidence>
<sequence length="204" mass="22871">MLRNHEQAIRSKDGDYWVKAVETKLQNIWDRLDGDTVLVWIHVDDSVVMVSSKRVLHCFQNILESKLSVTWEGTLHTIVKIKVEHPLLENVILSQPFLTDKILKKFTSEVTFARVVPIKDINICTSTVDGEEITNLNGYLSIVGSLNYLAVATRPLAFAVGFLACFAKSSTKRHWAAVQHALGYIKAWGCRSLSLSSVDNGMLT</sequence>
<organism evidence="1 2">
    <name type="scientific">Puccinia sorghi</name>
    <dbReference type="NCBI Taxonomy" id="27349"/>
    <lineage>
        <taxon>Eukaryota</taxon>
        <taxon>Fungi</taxon>
        <taxon>Dikarya</taxon>
        <taxon>Basidiomycota</taxon>
        <taxon>Pucciniomycotina</taxon>
        <taxon>Pucciniomycetes</taxon>
        <taxon>Pucciniales</taxon>
        <taxon>Pucciniaceae</taxon>
        <taxon>Puccinia</taxon>
    </lineage>
</organism>
<proteinExistence type="predicted"/>
<accession>A0A0L6UES0</accession>
<evidence type="ECO:0000313" key="1">
    <source>
        <dbReference type="EMBL" id="KNZ47044.1"/>
    </source>
</evidence>
<dbReference type="OrthoDB" id="3344688at2759"/>
<evidence type="ECO:0000313" key="2">
    <source>
        <dbReference type="Proteomes" id="UP000037035"/>
    </source>
</evidence>
<gene>
    <name evidence="1" type="ORF">VP01_6721g3</name>
</gene>
<dbReference type="AlphaFoldDB" id="A0A0L6UES0"/>
<comment type="caution">
    <text evidence="1">The sequence shown here is derived from an EMBL/GenBank/DDBJ whole genome shotgun (WGS) entry which is preliminary data.</text>
</comment>
<keyword evidence="2" id="KW-1185">Reference proteome</keyword>
<dbReference type="EMBL" id="LAVV01012075">
    <property type="protein sequence ID" value="KNZ47044.1"/>
    <property type="molecule type" value="Genomic_DNA"/>
</dbReference>
<protein>
    <recommendedName>
        <fullName evidence="3">Reverse transcriptase Ty1/copia-type domain-containing protein</fullName>
    </recommendedName>
</protein>
<dbReference type="Proteomes" id="UP000037035">
    <property type="component" value="Unassembled WGS sequence"/>
</dbReference>
<dbReference type="VEuPathDB" id="FungiDB:VP01_6721g3"/>